<feature type="domain" description="Non-reducing end beta-L-arabinofuranosidase-like GH127 middle" evidence="3">
    <location>
        <begin position="586"/>
        <end position="675"/>
    </location>
</feature>
<dbReference type="SUPFAM" id="SSF48208">
    <property type="entry name" value="Six-hairpin glycosidases"/>
    <property type="match status" value="1"/>
</dbReference>
<dbReference type="InterPro" id="IPR012878">
    <property type="entry name" value="Beta-AFase-like_GH127_cat"/>
</dbReference>
<dbReference type="InterPro" id="IPR049046">
    <property type="entry name" value="Beta-AFase-like_GH127_middle"/>
</dbReference>
<dbReference type="RefSeq" id="WP_306076468.1">
    <property type="nucleotide sequence ID" value="NZ_JAROBZ020000001.1"/>
</dbReference>
<proteinExistence type="predicted"/>
<accession>A0ABV4YWW5</accession>
<evidence type="ECO:0000313" key="5">
    <source>
        <dbReference type="Proteomes" id="UP001241748"/>
    </source>
</evidence>
<keyword evidence="5" id="KW-1185">Reference proteome</keyword>
<dbReference type="Pfam" id="PF07944">
    <property type="entry name" value="Beta-AFase-like_GH127_cat"/>
    <property type="match status" value="1"/>
</dbReference>
<feature type="domain" description="Atrophied bacterial Ig" evidence="2">
    <location>
        <begin position="11"/>
        <end position="93"/>
    </location>
</feature>
<dbReference type="InterPro" id="IPR046780">
    <property type="entry name" value="aBig_2"/>
</dbReference>
<evidence type="ECO:0000259" key="1">
    <source>
        <dbReference type="Pfam" id="PF07944"/>
    </source>
</evidence>
<organism evidence="4 5">
    <name type="scientific">Neobacillus driksii</name>
    <dbReference type="NCBI Taxonomy" id="3035913"/>
    <lineage>
        <taxon>Bacteria</taxon>
        <taxon>Bacillati</taxon>
        <taxon>Bacillota</taxon>
        <taxon>Bacilli</taxon>
        <taxon>Bacillales</taxon>
        <taxon>Bacillaceae</taxon>
        <taxon>Neobacillus</taxon>
    </lineage>
</organism>
<dbReference type="Pfam" id="PF20736">
    <property type="entry name" value="Glyco_hydro127M"/>
    <property type="match status" value="1"/>
</dbReference>
<evidence type="ECO:0000259" key="2">
    <source>
        <dbReference type="Pfam" id="PF20578"/>
    </source>
</evidence>
<name>A0ABV4YWW5_9BACI</name>
<reference evidence="4 5" key="1">
    <citation type="submission" date="2024-05" db="EMBL/GenBank/DDBJ databases">
        <authorList>
            <person name="Venkateswaran K."/>
        </authorList>
    </citation>
    <scope>NUCLEOTIDE SEQUENCE [LARGE SCALE GENOMIC DNA]</scope>
    <source>
        <strain evidence="4 5">179-C4-2-HS</strain>
    </source>
</reference>
<dbReference type="PANTHER" id="PTHR31151">
    <property type="entry name" value="PROLINE-TRNA LIGASE (DUF1680)"/>
    <property type="match status" value="1"/>
</dbReference>
<sequence length="762" mass="87913">MLDVLSDREIVEKDIEALYLGNLKTVEFDIKLPTEGKFGSIISWHSKDDRWIDGTGRVHRPEYGKGDRIVPITATFSYGEVSMDKIYEVNILEEENKIQLEKVFPIVLEKKVNEEFYLPSAVAIQTKRGDVIAHSITWNEEERKRYGDIGEKTVYGRLTDTDYEIKATINIKRNIDIHQDKSTKVNSISTTKVRLKENTLFKKAQDRRLAFLLSVNDDQMLYNFRKTSGLDTKGAPEMIGWDSPDSLLRGHTTGHYLSALALCYAATNNKTIFGKLTYMISELNNVQLAFEANGNYGFGFLSGYSEEQFDLLEQYTRYPKIWAPYYTLHKIFAGLLDSYNLAKIDLALTIADKLGDWVYSRLSVLPNKQLKKMWGMYIAGELGGINESLAELYIYTKKEKHIKSAKLFDNDRLFFPMEQKIDALGSLHANQHIPQVIGAMRIFDTTKEKKYYEISHFFWKSVVNAHIYSIGGTGEGEMFKQPFQIGANISDNTAETCASYNMLKLTKNLYEYENDVRFMDYYERTMFNHILSSTDHECKGASTYFMPTRPGSRKGFDGENSCCHGTGLENHFKYTEALYFTDEESLYVNLFVASEIDDEENGIQIEQKVHDPFSGSLELDIKKLRKNALKIRLPYWHKGAVKILVNQLEYFAKELDGYLVIERQWIKGDKVSIQFAPTLRLEATPDKKNIVSIAYGPYILAAISNQENYLELPINEENLHEKFIRIKDTIHFVYEPEQIKFVPLAEVNHEHYHLYIKQNTLI</sequence>
<evidence type="ECO:0000259" key="3">
    <source>
        <dbReference type="Pfam" id="PF20736"/>
    </source>
</evidence>
<dbReference type="PANTHER" id="PTHR31151:SF0">
    <property type="entry name" value="PROLINE-TRNA LIGASE (DUF1680)"/>
    <property type="match status" value="1"/>
</dbReference>
<evidence type="ECO:0000313" key="4">
    <source>
        <dbReference type="EMBL" id="MFB3169237.1"/>
    </source>
</evidence>
<dbReference type="InterPro" id="IPR008928">
    <property type="entry name" value="6-hairpin_glycosidase_sf"/>
</dbReference>
<gene>
    <name evidence="4" type="ORF">P5G62_019095</name>
</gene>
<protein>
    <submittedName>
        <fullName evidence="4">Beta-L-arabinofuranosidase domain-containing protein</fullName>
    </submittedName>
</protein>
<dbReference type="EMBL" id="JAROBZ020000001">
    <property type="protein sequence ID" value="MFB3169237.1"/>
    <property type="molecule type" value="Genomic_DNA"/>
</dbReference>
<dbReference type="Proteomes" id="UP001241748">
    <property type="component" value="Unassembled WGS sequence"/>
</dbReference>
<dbReference type="Pfam" id="PF20578">
    <property type="entry name" value="aBig_2"/>
    <property type="match status" value="1"/>
</dbReference>
<comment type="caution">
    <text evidence="4">The sequence shown here is derived from an EMBL/GenBank/DDBJ whole genome shotgun (WGS) entry which is preliminary data.</text>
</comment>
<feature type="domain" description="Non-reducing end beta-L-arabinofuranosidase-like GH127 catalytic" evidence="1">
    <location>
        <begin position="193"/>
        <end position="575"/>
    </location>
</feature>